<dbReference type="OrthoDB" id="9795624at2"/>
<feature type="region of interest" description="Disordered" evidence="1">
    <location>
        <begin position="1"/>
        <end position="42"/>
    </location>
</feature>
<comment type="caution">
    <text evidence="3">The sequence shown here is derived from an EMBL/GenBank/DDBJ whole genome shotgun (WGS) entry which is preliminary data.</text>
</comment>
<dbReference type="AlphaFoldDB" id="A0A3L7E259"/>
<evidence type="ECO:0000259" key="2">
    <source>
        <dbReference type="PROSITE" id="PS51196"/>
    </source>
</evidence>
<gene>
    <name evidence="3" type="ORF">DWB85_00090</name>
</gene>
<evidence type="ECO:0000313" key="3">
    <source>
        <dbReference type="EMBL" id="RLQ23596.1"/>
    </source>
</evidence>
<dbReference type="InterPro" id="IPR011115">
    <property type="entry name" value="SecA_DEAD"/>
</dbReference>
<protein>
    <recommendedName>
        <fullName evidence="2">SecA family profile domain-containing protein</fullName>
    </recommendedName>
</protein>
<dbReference type="InterPro" id="IPR027417">
    <property type="entry name" value="P-loop_NTPase"/>
</dbReference>
<feature type="domain" description="SecA family profile" evidence="2">
    <location>
        <begin position="125"/>
        <end position="749"/>
    </location>
</feature>
<dbReference type="InterPro" id="IPR014018">
    <property type="entry name" value="SecA_motor_DEAD"/>
</dbReference>
<reference evidence="3 4" key="1">
    <citation type="submission" date="2018-07" db="EMBL/GenBank/DDBJ databases">
        <title>Halioglobus sp. genome submission.</title>
        <authorList>
            <person name="Ye M.-Q."/>
            <person name="Du Z.-J."/>
        </authorList>
    </citation>
    <scope>NUCLEOTIDE SEQUENCE [LARGE SCALE GENOMIC DNA]</scope>
    <source>
        <strain evidence="3 4">U0301</strain>
    </source>
</reference>
<evidence type="ECO:0000256" key="1">
    <source>
        <dbReference type="SAM" id="MobiDB-lite"/>
    </source>
</evidence>
<organism evidence="3 4">
    <name type="scientific">Seongchinamella sediminis</name>
    <dbReference type="NCBI Taxonomy" id="2283635"/>
    <lineage>
        <taxon>Bacteria</taxon>
        <taxon>Pseudomonadati</taxon>
        <taxon>Pseudomonadota</taxon>
        <taxon>Gammaproteobacteria</taxon>
        <taxon>Cellvibrionales</taxon>
        <taxon>Halieaceae</taxon>
        <taxon>Seongchinamella</taxon>
    </lineage>
</organism>
<accession>A0A3L7E259</accession>
<feature type="compositionally biased region" description="Low complexity" evidence="1">
    <location>
        <begin position="21"/>
        <end position="37"/>
    </location>
</feature>
<dbReference type="Proteomes" id="UP000265509">
    <property type="component" value="Unassembled WGS sequence"/>
</dbReference>
<name>A0A3L7E259_9GAMM</name>
<keyword evidence="4" id="KW-1185">Reference proteome</keyword>
<dbReference type="GO" id="GO:0016020">
    <property type="term" value="C:membrane"/>
    <property type="evidence" value="ECO:0007669"/>
    <property type="project" value="InterPro"/>
</dbReference>
<dbReference type="GO" id="GO:0017038">
    <property type="term" value="P:protein import"/>
    <property type="evidence" value="ECO:0007669"/>
    <property type="project" value="InterPro"/>
</dbReference>
<sequence>MRHLPKSPRPSFAKCRRRRPSCPVSPSASPAVAASSSTPKRGTGPAVICRILCSTSRRNRRWTIAGTGSGFTCASSMAWSHWRCSFIARRGNCFSVNSMYDYSVVIARLFRPLALPPATDAGPVDRAYHRFQHWSRVLSFRRSPLPGRTVTASEGGDPSSARLSVVPALNRLRGIASTGAGDLSTTGEALALVCKAAQDYLADGVTREHQRAAMLCLRGGIASLPAASDRRIALALGAATAAGLGIPVTVLLGDERQCREFHAAFAFFFAGLNLKPGLVTSDLQKAERSRQYSTELVCTTLRQAANDYLLDQLLDGAGRDLLARRLEPLLRPASAHSRLVHQLPGLLLLEDIDQQLIDQAAMPISISGGDGHHWTSSVLKQAFYLSKEMVAEKDYLLPPDSASLELTAEGRERLRAAVAALPRLWQADRLREELVTEALVARDLLIEGVDFEIEGGALVLLRGQFEAGRPGLSRERLQFLKLWHRVDDSLDPEMLARIYVQRFVTRYGLVGGVAGYLGSVGGLLWREYGCPVLPVSSTERLSPRHFRLSVVPRQDLRETGVMHRMAELTAAGDSVLVPVRGRALYRRLAGVLQERCQSLQAEGTNPGLRRFRCGDGTVLLVPQPDCYAMLNASVSERVPQIDCVLVPEEPDSLRALAHFIEAVSSDREHALEVLLSMDDQALRDGIAGRLLSAMVTPAELPSPSENPLLLRLLWYAIRRREAGLPRALRDAAMADDHIHRLLAFAGFSR</sequence>
<dbReference type="PROSITE" id="PS51196">
    <property type="entry name" value="SECA_MOTOR_DEAD"/>
    <property type="match status" value="1"/>
</dbReference>
<dbReference type="GO" id="GO:0005524">
    <property type="term" value="F:ATP binding"/>
    <property type="evidence" value="ECO:0007669"/>
    <property type="project" value="InterPro"/>
</dbReference>
<dbReference type="EMBL" id="QRAN01000001">
    <property type="protein sequence ID" value="RLQ23596.1"/>
    <property type="molecule type" value="Genomic_DNA"/>
</dbReference>
<dbReference type="Gene3D" id="3.90.1440.10">
    <property type="entry name" value="SecA, preprotein cross-linking domain"/>
    <property type="match status" value="1"/>
</dbReference>
<dbReference type="Pfam" id="PF07517">
    <property type="entry name" value="SecA_DEAD"/>
    <property type="match status" value="1"/>
</dbReference>
<evidence type="ECO:0000313" key="4">
    <source>
        <dbReference type="Proteomes" id="UP000265509"/>
    </source>
</evidence>
<proteinExistence type="predicted"/>
<dbReference type="Gene3D" id="3.40.50.300">
    <property type="entry name" value="P-loop containing nucleotide triphosphate hydrolases"/>
    <property type="match status" value="1"/>
</dbReference>